<evidence type="ECO:0000256" key="4">
    <source>
        <dbReference type="SAM" id="SignalP"/>
    </source>
</evidence>
<dbReference type="InterPro" id="IPR013105">
    <property type="entry name" value="TPR_2"/>
</dbReference>
<accession>A0ABW5T8N7</accession>
<dbReference type="Gene3D" id="1.25.40.10">
    <property type="entry name" value="Tetratricopeptide repeat domain"/>
    <property type="match status" value="2"/>
</dbReference>
<gene>
    <name evidence="5" type="ORF">ACFSR8_01230</name>
</gene>
<keyword evidence="2 3" id="KW-0802">TPR repeat</keyword>
<feature type="signal peptide" evidence="4">
    <location>
        <begin position="1"/>
        <end position="24"/>
    </location>
</feature>
<dbReference type="SMART" id="SM00028">
    <property type="entry name" value="TPR"/>
    <property type="match status" value="3"/>
</dbReference>
<protein>
    <submittedName>
        <fullName evidence="5">Tetratricopeptide repeat protein</fullName>
    </submittedName>
</protein>
<dbReference type="Pfam" id="PF07719">
    <property type="entry name" value="TPR_2"/>
    <property type="match status" value="1"/>
</dbReference>
<dbReference type="PANTHER" id="PTHR12558">
    <property type="entry name" value="CELL DIVISION CYCLE 16,23,27"/>
    <property type="match status" value="1"/>
</dbReference>
<evidence type="ECO:0000313" key="5">
    <source>
        <dbReference type="EMBL" id="MFD2724820.1"/>
    </source>
</evidence>
<dbReference type="PROSITE" id="PS50005">
    <property type="entry name" value="TPR"/>
    <property type="match status" value="2"/>
</dbReference>
<comment type="caution">
    <text evidence="5">The sequence shown here is derived from an EMBL/GenBank/DDBJ whole genome shotgun (WGS) entry which is preliminary data.</text>
</comment>
<dbReference type="Pfam" id="PF13181">
    <property type="entry name" value="TPR_8"/>
    <property type="match status" value="2"/>
</dbReference>
<name>A0ABW5T8N7_9FLAO</name>
<dbReference type="RefSeq" id="WP_380288233.1">
    <property type="nucleotide sequence ID" value="NZ_JBHULY010000005.1"/>
</dbReference>
<sequence length="456" mass="52276">MIKKGCYILLLIVGILVFPQVSFAQVDFNKKPDDDLGVVEDKFQEFFFEALKQKGIENYEKSVEALQQCIALDKSPAVLYFELGKNYMKLKNFGEAEDALKEAVDKDPDNEWYLDELYGYYVSQNDLKKALKTVQQLVEYHPDYKEDLAALYLKMEKFDDALGVLDELDKAYGISISRDIMRNKIYQITGRTKDQIENLETRIEDNPERESNYLALIYRYSENNEKEKAFETAKELLKVNPNSQVVHLALYKFYLDDDNTEQAIKSMKIVVKSNEIKPEAKLKVLSDFVGFVKKYPEYEADLVEATTLLDGKTNAKTLSDLGYYYLSKNDKANALHYLEEALKLNGSDFNIVKNVLLLQIDLQQFDEAVQKSEEVIQKFPAQPLGYLINGVALNARQKPNDAISVLESGLDWVIDNPKMESDFYLQLSKAYEMLGNMEKSGAFMKKAKVLQLSTGN</sequence>
<keyword evidence="1" id="KW-0677">Repeat</keyword>
<dbReference type="EMBL" id="JBHULY010000005">
    <property type="protein sequence ID" value="MFD2724820.1"/>
    <property type="molecule type" value="Genomic_DNA"/>
</dbReference>
<dbReference type="InterPro" id="IPR019734">
    <property type="entry name" value="TPR_rpt"/>
</dbReference>
<dbReference type="PROSITE" id="PS50293">
    <property type="entry name" value="TPR_REGION"/>
    <property type="match status" value="1"/>
</dbReference>
<proteinExistence type="predicted"/>
<feature type="chain" id="PRO_5046715886" evidence="4">
    <location>
        <begin position="25"/>
        <end position="456"/>
    </location>
</feature>
<feature type="repeat" description="TPR" evidence="3">
    <location>
        <begin position="315"/>
        <end position="348"/>
    </location>
</feature>
<keyword evidence="4" id="KW-0732">Signal</keyword>
<reference evidence="6" key="1">
    <citation type="journal article" date="2019" name="Int. J. Syst. Evol. Microbiol.">
        <title>The Global Catalogue of Microorganisms (GCM) 10K type strain sequencing project: providing services to taxonomists for standard genome sequencing and annotation.</title>
        <authorList>
            <consortium name="The Broad Institute Genomics Platform"/>
            <consortium name="The Broad Institute Genome Sequencing Center for Infectious Disease"/>
            <person name="Wu L."/>
            <person name="Ma J."/>
        </authorList>
    </citation>
    <scope>NUCLEOTIDE SEQUENCE [LARGE SCALE GENOMIC DNA]</scope>
    <source>
        <strain evidence="6">KCTC 42398</strain>
    </source>
</reference>
<dbReference type="SUPFAM" id="SSF81901">
    <property type="entry name" value="HCP-like"/>
    <property type="match status" value="1"/>
</dbReference>
<dbReference type="InterPro" id="IPR011990">
    <property type="entry name" value="TPR-like_helical_dom_sf"/>
</dbReference>
<evidence type="ECO:0000256" key="3">
    <source>
        <dbReference type="PROSITE-ProRule" id="PRU00339"/>
    </source>
</evidence>
<keyword evidence="6" id="KW-1185">Reference proteome</keyword>
<organism evidence="5 6">
    <name type="scientific">Hyunsoonleella rubra</name>
    <dbReference type="NCBI Taxonomy" id="1737062"/>
    <lineage>
        <taxon>Bacteria</taxon>
        <taxon>Pseudomonadati</taxon>
        <taxon>Bacteroidota</taxon>
        <taxon>Flavobacteriia</taxon>
        <taxon>Flavobacteriales</taxon>
        <taxon>Flavobacteriaceae</taxon>
    </lineage>
</organism>
<dbReference type="PANTHER" id="PTHR12558:SF13">
    <property type="entry name" value="CELL DIVISION CYCLE PROTEIN 27 HOMOLOG"/>
    <property type="match status" value="1"/>
</dbReference>
<dbReference type="SUPFAM" id="SSF48452">
    <property type="entry name" value="TPR-like"/>
    <property type="match status" value="1"/>
</dbReference>
<evidence type="ECO:0000313" key="6">
    <source>
        <dbReference type="Proteomes" id="UP001597476"/>
    </source>
</evidence>
<feature type="repeat" description="TPR" evidence="3">
    <location>
        <begin position="77"/>
        <end position="110"/>
    </location>
</feature>
<evidence type="ECO:0000256" key="1">
    <source>
        <dbReference type="ARBA" id="ARBA00022737"/>
    </source>
</evidence>
<evidence type="ECO:0000256" key="2">
    <source>
        <dbReference type="ARBA" id="ARBA00022803"/>
    </source>
</evidence>
<dbReference type="Proteomes" id="UP001597476">
    <property type="component" value="Unassembled WGS sequence"/>
</dbReference>